<dbReference type="Pfam" id="PF12650">
    <property type="entry name" value="DUF3784"/>
    <property type="match status" value="1"/>
</dbReference>
<keyword evidence="1" id="KW-0472">Membrane</keyword>
<sequence>MEIFLAVFIAVAAIGLFIYSVFLFQEKGPIPTTFYMLAKPEERKRMKTKAEYRFTGIVMLTLSVIFLLKAIMITFSIAWLSKVIIAISIILVIYILIYAIREIMNL</sequence>
<feature type="transmembrane region" description="Helical" evidence="1">
    <location>
        <begin position="52"/>
        <end position="73"/>
    </location>
</feature>
<evidence type="ECO:0000256" key="1">
    <source>
        <dbReference type="SAM" id="Phobius"/>
    </source>
</evidence>
<feature type="transmembrane region" description="Helical" evidence="1">
    <location>
        <begin position="79"/>
        <end position="100"/>
    </location>
</feature>
<organism evidence="2 3">
    <name type="scientific">Natronincola peptidivorans</name>
    <dbReference type="NCBI Taxonomy" id="426128"/>
    <lineage>
        <taxon>Bacteria</taxon>
        <taxon>Bacillati</taxon>
        <taxon>Bacillota</taxon>
        <taxon>Clostridia</taxon>
        <taxon>Peptostreptococcales</taxon>
        <taxon>Natronincolaceae</taxon>
        <taxon>Natronincola</taxon>
    </lineage>
</organism>
<keyword evidence="1" id="KW-0812">Transmembrane</keyword>
<evidence type="ECO:0008006" key="4">
    <source>
        <dbReference type="Google" id="ProtNLM"/>
    </source>
</evidence>
<dbReference type="Proteomes" id="UP000199568">
    <property type="component" value="Unassembled WGS sequence"/>
</dbReference>
<name>A0A1I0BRI9_9FIRM</name>
<evidence type="ECO:0000313" key="2">
    <source>
        <dbReference type="EMBL" id="SET08955.1"/>
    </source>
</evidence>
<dbReference type="AlphaFoldDB" id="A0A1I0BRI9"/>
<protein>
    <recommendedName>
        <fullName evidence="4">DUF3784 domain-containing protein</fullName>
    </recommendedName>
</protein>
<proteinExistence type="predicted"/>
<dbReference type="OrthoDB" id="9978414at2"/>
<evidence type="ECO:0000313" key="3">
    <source>
        <dbReference type="Proteomes" id="UP000199568"/>
    </source>
</evidence>
<accession>A0A1I0BRI9</accession>
<dbReference type="EMBL" id="FOHU01000004">
    <property type="protein sequence ID" value="SET08955.1"/>
    <property type="molecule type" value="Genomic_DNA"/>
</dbReference>
<reference evidence="2 3" key="1">
    <citation type="submission" date="2016-10" db="EMBL/GenBank/DDBJ databases">
        <authorList>
            <person name="de Groot N.N."/>
        </authorList>
    </citation>
    <scope>NUCLEOTIDE SEQUENCE [LARGE SCALE GENOMIC DNA]</scope>
    <source>
        <strain evidence="2 3">DSM 18979</strain>
    </source>
</reference>
<gene>
    <name evidence="2" type="ORF">SAMN05660297_01367</name>
</gene>
<feature type="transmembrane region" description="Helical" evidence="1">
    <location>
        <begin position="6"/>
        <end position="24"/>
    </location>
</feature>
<keyword evidence="3" id="KW-1185">Reference proteome</keyword>
<dbReference type="STRING" id="426128.SAMN05660297_01367"/>
<dbReference type="InterPro" id="IPR017259">
    <property type="entry name" value="UCP037672"/>
</dbReference>
<keyword evidence="1" id="KW-1133">Transmembrane helix</keyword>
<dbReference type="RefSeq" id="WP_090441260.1">
    <property type="nucleotide sequence ID" value="NZ_FOHU01000004.1"/>
</dbReference>